<comment type="caution">
    <text evidence="2">The sequence shown here is derived from an EMBL/GenBank/DDBJ whole genome shotgun (WGS) entry which is preliminary data.</text>
</comment>
<accession>A0A1H3DYB5</accession>
<feature type="domain" description="NADP-dependent oxidoreductase" evidence="1">
    <location>
        <begin position="15"/>
        <end position="295"/>
    </location>
</feature>
<dbReference type="PANTHER" id="PTHR43312:SF1">
    <property type="entry name" value="NADP-DEPENDENT OXIDOREDUCTASE DOMAIN-CONTAINING PROTEIN"/>
    <property type="match status" value="1"/>
</dbReference>
<dbReference type="RefSeq" id="WP_076570016.1">
    <property type="nucleotide sequence ID" value="NZ_FNOS01000002.1"/>
</dbReference>
<gene>
    <name evidence="2" type="ORF">SAMN04488081_1134</name>
</gene>
<dbReference type="PANTHER" id="PTHR43312">
    <property type="entry name" value="D-THREO-ALDOSE 1-DEHYDROGENASE"/>
    <property type="match status" value="1"/>
</dbReference>
<dbReference type="InterPro" id="IPR023210">
    <property type="entry name" value="NADP_OxRdtase_dom"/>
</dbReference>
<dbReference type="EMBL" id="FNOS01000002">
    <property type="protein sequence ID" value="SDX70669.1"/>
    <property type="molecule type" value="Genomic_DNA"/>
</dbReference>
<dbReference type="Pfam" id="PF00248">
    <property type="entry name" value="Aldo_ket_red"/>
    <property type="match status" value="1"/>
</dbReference>
<keyword evidence="3" id="KW-1185">Reference proteome</keyword>
<dbReference type="CDD" id="cd19086">
    <property type="entry name" value="AKR_AKR11C1"/>
    <property type="match status" value="1"/>
</dbReference>
<reference evidence="2 3" key="1">
    <citation type="submission" date="2016-10" db="EMBL/GenBank/DDBJ databases">
        <authorList>
            <person name="Varghese N."/>
            <person name="Submissions S."/>
        </authorList>
    </citation>
    <scope>NUCLEOTIDE SEQUENCE [LARGE SCALE GENOMIC DNA]</scope>
    <source>
        <strain evidence="2 3">DSM 20748</strain>
    </source>
</reference>
<evidence type="ECO:0000259" key="1">
    <source>
        <dbReference type="Pfam" id="PF00248"/>
    </source>
</evidence>
<dbReference type="Gene3D" id="3.20.20.100">
    <property type="entry name" value="NADP-dependent oxidoreductase domain"/>
    <property type="match status" value="1"/>
</dbReference>
<sequence>MQKRQIGSSDLHISELGLGCMSIGTEENKAKDIITAALDNGVNYLDTADLYSFGENEKMVGKAVQGKRDQVVIGSKVGNDFDKEKGTWEWNPSPQHIKEGLKDSLHRMNLEYIDLYQLHGGTIDDSADEIIDTFEDLKQEGLIREYGISSIRPNVIKQYLERSSIVSVMMQYSLLDRRPEELFPLLDEYNVSVLARGPLAKGMLSGSAGEVVQSKGKEGFLEYSYEELKQFTEQWSQLAGTEENAKSFQYILNNRTVASCIFGASTPAQVEENIQSYEKADPLQEYLYQQMQSISKPLQYKNHRY</sequence>
<dbReference type="Proteomes" id="UP000198647">
    <property type="component" value="Unassembled WGS sequence"/>
</dbReference>
<dbReference type="InterPro" id="IPR053135">
    <property type="entry name" value="AKR2_Oxidoreductase"/>
</dbReference>
<dbReference type="InterPro" id="IPR020471">
    <property type="entry name" value="AKR"/>
</dbReference>
<protein>
    <submittedName>
        <fullName evidence="2">Predicted oxidoreductase</fullName>
    </submittedName>
</protein>
<organism evidence="2 3">
    <name type="scientific">Salimicrobium album</name>
    <dbReference type="NCBI Taxonomy" id="50717"/>
    <lineage>
        <taxon>Bacteria</taxon>
        <taxon>Bacillati</taxon>
        <taxon>Bacillota</taxon>
        <taxon>Bacilli</taxon>
        <taxon>Bacillales</taxon>
        <taxon>Bacillaceae</taxon>
        <taxon>Salimicrobium</taxon>
    </lineage>
</organism>
<evidence type="ECO:0000313" key="3">
    <source>
        <dbReference type="Proteomes" id="UP000198647"/>
    </source>
</evidence>
<name>A0A1H3DYB5_9BACI</name>
<evidence type="ECO:0000313" key="2">
    <source>
        <dbReference type="EMBL" id="SDX70669.1"/>
    </source>
</evidence>
<dbReference type="InterPro" id="IPR036812">
    <property type="entry name" value="NAD(P)_OxRdtase_dom_sf"/>
</dbReference>
<dbReference type="SUPFAM" id="SSF51430">
    <property type="entry name" value="NAD(P)-linked oxidoreductase"/>
    <property type="match status" value="1"/>
</dbReference>
<dbReference type="PRINTS" id="PR00069">
    <property type="entry name" value="ALDKETRDTASE"/>
</dbReference>
<proteinExistence type="predicted"/>